<organismHost>
    <name type="scientific">Cafeteria roenbergensis</name>
    <name type="common">Marine flagellate</name>
    <dbReference type="NCBI Taxonomy" id="33653"/>
</organismHost>
<gene>
    <name evidence="3" type="ORF">crov089</name>
</gene>
<dbReference type="RefSeq" id="YP_003969721.1">
    <property type="nucleotide sequence ID" value="NC_014637.1"/>
</dbReference>
<proteinExistence type="predicted"/>
<dbReference type="Proteomes" id="UP000029781">
    <property type="component" value="Segment"/>
</dbReference>
<evidence type="ECO:0000313" key="3">
    <source>
        <dbReference type="EMBL" id="ADO67122.1"/>
    </source>
</evidence>
<keyword evidence="2" id="KW-1133">Transmembrane helix</keyword>
<dbReference type="EMBL" id="GU244497">
    <property type="protein sequence ID" value="ADO67122.1"/>
    <property type="molecule type" value="Genomic_DNA"/>
</dbReference>
<reference evidence="3 4" key="1">
    <citation type="journal article" date="2010" name="Proc. Natl. Acad. Sci. U.S.A.">
        <title>Giant virus with a remarkable complement of genes infects marine zooplankton.</title>
        <authorList>
            <person name="Fischer M.G."/>
            <person name="Allen M.J."/>
            <person name="Wilson W.H."/>
            <person name="Suttle C.A."/>
        </authorList>
    </citation>
    <scope>NUCLEOTIDE SEQUENCE [LARGE SCALE GENOMIC DNA]</scope>
    <source>
        <strain evidence="3 4">BV-PW1</strain>
    </source>
</reference>
<name>E3T4K9_CROVB</name>
<protein>
    <submittedName>
        <fullName evidence="3">Uncharacterized protein</fullName>
    </submittedName>
</protein>
<feature type="compositionally biased region" description="Low complexity" evidence="1">
    <location>
        <begin position="369"/>
        <end position="402"/>
    </location>
</feature>
<keyword evidence="2" id="KW-0472">Membrane</keyword>
<dbReference type="KEGG" id="vg:9887491"/>
<feature type="transmembrane region" description="Helical" evidence="2">
    <location>
        <begin position="412"/>
        <end position="433"/>
    </location>
</feature>
<evidence type="ECO:0000256" key="1">
    <source>
        <dbReference type="SAM" id="MobiDB-lite"/>
    </source>
</evidence>
<dbReference type="GeneID" id="9887491"/>
<keyword evidence="2" id="KW-0812">Transmembrane</keyword>
<feature type="region of interest" description="Disordered" evidence="1">
    <location>
        <begin position="350"/>
        <end position="402"/>
    </location>
</feature>
<sequence>MSLIYHANGTIVDKRIKEHFLGFLAGAVAGGLNKKSSTNIKNNTKINKAIENISNINREMIVDAINNINNKVSNQVAQKNTVDISNSMIAENKINFEQSSITGDFNVSGNTLSNDVILQTYSNVKQKTDNTIKTDISTEITKTIKNNIPNDNTPNSKLANKPMKELNDYLTQLKSTSQVPSNITGTDLVSNLANIFLPKPSTDTNITVNNELNESTKQILNLDDSFKVNDENNISNEISNIVDQANYSSCRTSVLAQNEMNFRNLDIGGSATISNNVLKNVASSYLDCVIDQDISNEISTKIVTKLESTIEKLVSAVAEKNPDKIPLLIYAADASINTIIDAAYPDGDYPEEISPTNTLPDTQPSITSTNDNDYPTNQNNQNTQNTQNNQNNHNAQDNQNNHNIISSNPLNITLYVIGSLILVLIIIIIIILFTNKKGPSTNFNDKYY</sequence>
<evidence type="ECO:0000313" key="4">
    <source>
        <dbReference type="Proteomes" id="UP000029781"/>
    </source>
</evidence>
<evidence type="ECO:0000256" key="2">
    <source>
        <dbReference type="SAM" id="Phobius"/>
    </source>
</evidence>
<organism evidence="3 4">
    <name type="scientific">Cafeteria roenbergensis virus (strain BV-PW1)</name>
    <name type="common">CroV</name>
    <dbReference type="NCBI Taxonomy" id="693272"/>
    <lineage>
        <taxon>Viruses</taxon>
        <taxon>Varidnaviria</taxon>
        <taxon>Bamfordvirae</taxon>
        <taxon>Nucleocytoviricota</taxon>
        <taxon>Megaviricetes</taxon>
        <taxon>Imitervirales</taxon>
        <taxon>Mimiviridae</taxon>
        <taxon>Aliimimivirinae</taxon>
        <taxon>Rheavirus</taxon>
        <taxon>Rheavirus sinusmexicani</taxon>
    </lineage>
</organism>
<keyword evidence="4" id="KW-1185">Reference proteome</keyword>
<feature type="compositionally biased region" description="Polar residues" evidence="1">
    <location>
        <begin position="354"/>
        <end position="368"/>
    </location>
</feature>
<accession>E3T4K9</accession>